<dbReference type="Gene3D" id="3.30.200.20">
    <property type="entry name" value="Phosphorylase Kinase, domain 1"/>
    <property type="match status" value="3"/>
</dbReference>
<evidence type="ECO:0000256" key="13">
    <source>
        <dbReference type="ARBA" id="ARBA00022840"/>
    </source>
</evidence>
<feature type="domain" description="Protein kinase" evidence="21">
    <location>
        <begin position="1304"/>
        <end position="1571"/>
    </location>
</feature>
<keyword evidence="8" id="KW-0812">Transmembrane</keyword>
<evidence type="ECO:0000313" key="23">
    <source>
        <dbReference type="Proteomes" id="UP000289340"/>
    </source>
</evidence>
<dbReference type="PANTHER" id="PTHR27001:SF721">
    <property type="entry name" value="DUAL-SPECIFICITY KINASE DOMAIN PROTEIN"/>
    <property type="match status" value="1"/>
</dbReference>
<organism evidence="22 23">
    <name type="scientific">Glycine soja</name>
    <name type="common">Wild soybean</name>
    <dbReference type="NCBI Taxonomy" id="3848"/>
    <lineage>
        <taxon>Eukaryota</taxon>
        <taxon>Viridiplantae</taxon>
        <taxon>Streptophyta</taxon>
        <taxon>Embryophyta</taxon>
        <taxon>Tracheophyta</taxon>
        <taxon>Spermatophyta</taxon>
        <taxon>Magnoliopsida</taxon>
        <taxon>eudicotyledons</taxon>
        <taxon>Gunneridae</taxon>
        <taxon>Pentapetalae</taxon>
        <taxon>rosids</taxon>
        <taxon>fabids</taxon>
        <taxon>Fabales</taxon>
        <taxon>Fabaceae</taxon>
        <taxon>Papilionoideae</taxon>
        <taxon>50 kb inversion clade</taxon>
        <taxon>NPAAA clade</taxon>
        <taxon>indigoferoid/millettioid clade</taxon>
        <taxon>Phaseoleae</taxon>
        <taxon>Glycine</taxon>
        <taxon>Glycine subgen. Soja</taxon>
    </lineage>
</organism>
<keyword evidence="17" id="KW-0325">Glycoprotein</keyword>
<protein>
    <recommendedName>
        <fullName evidence="2">non-specific serine/threonine protein kinase</fullName>
        <ecNumber evidence="2">2.7.11.1</ecNumber>
    </recommendedName>
</protein>
<evidence type="ECO:0000256" key="4">
    <source>
        <dbReference type="ARBA" id="ARBA00022527"/>
    </source>
</evidence>
<evidence type="ECO:0000256" key="12">
    <source>
        <dbReference type="ARBA" id="ARBA00022777"/>
    </source>
</evidence>
<evidence type="ECO:0000256" key="1">
    <source>
        <dbReference type="ARBA" id="ARBA00004162"/>
    </source>
</evidence>
<feature type="compositionally biased region" description="Basic and acidic residues" evidence="20">
    <location>
        <begin position="666"/>
        <end position="678"/>
    </location>
</feature>
<evidence type="ECO:0000256" key="14">
    <source>
        <dbReference type="ARBA" id="ARBA00022989"/>
    </source>
</evidence>
<dbReference type="InterPro" id="IPR000719">
    <property type="entry name" value="Prot_kinase_dom"/>
</dbReference>
<keyword evidence="3" id="KW-1003">Cell membrane</keyword>
<proteinExistence type="predicted"/>
<dbReference type="InterPro" id="IPR011009">
    <property type="entry name" value="Kinase-like_dom_sf"/>
</dbReference>
<keyword evidence="12 22" id="KW-0418">Kinase</keyword>
<dbReference type="PROSITE" id="PS50011">
    <property type="entry name" value="PROTEIN_KINASE_DOM"/>
    <property type="match status" value="3"/>
</dbReference>
<keyword evidence="4" id="KW-0723">Serine/threonine-protein kinase</keyword>
<feature type="compositionally biased region" description="Acidic residues" evidence="20">
    <location>
        <begin position="1653"/>
        <end position="1662"/>
    </location>
</feature>
<evidence type="ECO:0000256" key="6">
    <source>
        <dbReference type="ARBA" id="ARBA00022614"/>
    </source>
</evidence>
<feature type="region of interest" description="Disordered" evidence="20">
    <location>
        <begin position="649"/>
        <end position="678"/>
    </location>
</feature>
<reference evidence="22 23" key="1">
    <citation type="submission" date="2018-09" db="EMBL/GenBank/DDBJ databases">
        <title>A high-quality reference genome of wild soybean provides a powerful tool to mine soybean genomes.</title>
        <authorList>
            <person name="Xie M."/>
            <person name="Chung C.Y.L."/>
            <person name="Li M.-W."/>
            <person name="Wong F.-L."/>
            <person name="Chan T.-F."/>
            <person name="Lam H.-M."/>
        </authorList>
    </citation>
    <scope>NUCLEOTIDE SEQUENCE [LARGE SCALE GENOMIC DNA]</scope>
    <source>
        <strain evidence="23">cv. W05</strain>
        <tissue evidence="22">Hypocotyl of etiolated seedlings</tissue>
    </source>
</reference>
<dbReference type="GO" id="GO:0005524">
    <property type="term" value="F:ATP binding"/>
    <property type="evidence" value="ECO:0007669"/>
    <property type="project" value="UniProtKB-KW"/>
</dbReference>
<comment type="subcellular location">
    <subcellularLocation>
        <location evidence="1">Cell membrane</location>
        <topology evidence="1">Single-pass membrane protein</topology>
    </subcellularLocation>
</comment>
<comment type="catalytic activity">
    <reaction evidence="18">
        <text>L-threonyl-[protein] + ATP = O-phospho-L-threonyl-[protein] + ADP + H(+)</text>
        <dbReference type="Rhea" id="RHEA:46608"/>
        <dbReference type="Rhea" id="RHEA-COMP:11060"/>
        <dbReference type="Rhea" id="RHEA-COMP:11605"/>
        <dbReference type="ChEBI" id="CHEBI:15378"/>
        <dbReference type="ChEBI" id="CHEBI:30013"/>
        <dbReference type="ChEBI" id="CHEBI:30616"/>
        <dbReference type="ChEBI" id="CHEBI:61977"/>
        <dbReference type="ChEBI" id="CHEBI:456216"/>
        <dbReference type="EC" id="2.7.11.1"/>
    </reaction>
</comment>
<dbReference type="EC" id="2.7.11.1" evidence="2"/>
<feature type="compositionally biased region" description="Basic and acidic residues" evidence="20">
    <location>
        <begin position="1614"/>
        <end position="1626"/>
    </location>
</feature>
<dbReference type="Pfam" id="PF07714">
    <property type="entry name" value="PK_Tyr_Ser-Thr"/>
    <property type="match status" value="2"/>
</dbReference>
<evidence type="ECO:0000256" key="8">
    <source>
        <dbReference type="ARBA" id="ARBA00022692"/>
    </source>
</evidence>
<dbReference type="Pfam" id="PF00069">
    <property type="entry name" value="Pkinase"/>
    <property type="match status" value="1"/>
</dbReference>
<keyword evidence="5" id="KW-0597">Phosphoprotein</keyword>
<evidence type="ECO:0000256" key="11">
    <source>
        <dbReference type="ARBA" id="ARBA00022741"/>
    </source>
</evidence>
<evidence type="ECO:0000259" key="21">
    <source>
        <dbReference type="PROSITE" id="PS50011"/>
    </source>
</evidence>
<evidence type="ECO:0000256" key="7">
    <source>
        <dbReference type="ARBA" id="ARBA00022679"/>
    </source>
</evidence>
<keyword evidence="14" id="KW-1133">Transmembrane helix</keyword>
<evidence type="ECO:0000256" key="16">
    <source>
        <dbReference type="ARBA" id="ARBA00023170"/>
    </source>
</evidence>
<dbReference type="InterPro" id="IPR001245">
    <property type="entry name" value="Ser-Thr/Tyr_kinase_cat_dom"/>
</dbReference>
<dbReference type="SMART" id="SM00220">
    <property type="entry name" value="S_TKc"/>
    <property type="match status" value="3"/>
</dbReference>
<evidence type="ECO:0000256" key="5">
    <source>
        <dbReference type="ARBA" id="ARBA00022553"/>
    </source>
</evidence>
<keyword evidence="16 22" id="KW-0675">Receptor</keyword>
<evidence type="ECO:0000256" key="15">
    <source>
        <dbReference type="ARBA" id="ARBA00023136"/>
    </source>
</evidence>
<dbReference type="Proteomes" id="UP000289340">
    <property type="component" value="Chromosome 20"/>
</dbReference>
<evidence type="ECO:0000313" key="22">
    <source>
        <dbReference type="EMBL" id="RZB42403.1"/>
    </source>
</evidence>
<gene>
    <name evidence="22" type="ORF">D0Y65_053123</name>
</gene>
<feature type="region of interest" description="Disordered" evidence="20">
    <location>
        <begin position="1583"/>
        <end position="1667"/>
    </location>
</feature>
<feature type="region of interest" description="Disordered" evidence="20">
    <location>
        <begin position="249"/>
        <end position="272"/>
    </location>
</feature>
<evidence type="ECO:0000256" key="3">
    <source>
        <dbReference type="ARBA" id="ARBA00022475"/>
    </source>
</evidence>
<keyword evidence="15" id="KW-0472">Membrane</keyword>
<keyword evidence="23" id="KW-1185">Reference proteome</keyword>
<keyword evidence="11" id="KW-0547">Nucleotide-binding</keyword>
<dbReference type="FunFam" id="3.30.200.20:FF:000604">
    <property type="entry name" value="Proline-rich receptor-like protein kinase PERK8"/>
    <property type="match status" value="3"/>
</dbReference>
<keyword evidence="10" id="KW-0677">Repeat</keyword>
<feature type="domain" description="Protein kinase" evidence="21">
    <location>
        <begin position="384"/>
        <end position="699"/>
    </location>
</feature>
<accession>A0A445F0Q6</accession>
<name>A0A445F0Q6_GLYSO</name>
<evidence type="ECO:0000256" key="18">
    <source>
        <dbReference type="ARBA" id="ARBA00047899"/>
    </source>
</evidence>
<dbReference type="EMBL" id="QZWG01000020">
    <property type="protein sequence ID" value="RZB42403.1"/>
    <property type="molecule type" value="Genomic_DNA"/>
</dbReference>
<feature type="compositionally biased region" description="Basic and acidic residues" evidence="20">
    <location>
        <begin position="1638"/>
        <end position="1652"/>
    </location>
</feature>
<evidence type="ECO:0000256" key="17">
    <source>
        <dbReference type="ARBA" id="ARBA00023180"/>
    </source>
</evidence>
<feature type="domain" description="Protein kinase" evidence="21">
    <location>
        <begin position="868"/>
        <end position="1144"/>
    </location>
</feature>
<keyword evidence="7" id="KW-0808">Transferase</keyword>
<keyword evidence="9" id="KW-0732">Signal</keyword>
<sequence>MATTAKNVVVIQDASKTLNLRVFYWIINGLSLKPEDVVTLVAILHEVYHPMGYRITVDNKLLGVNQRIIEQELANKKQDYLMDEGLAQIVKHYASNKVAFKIKLFPGSSPKDVALEQATKLNATWVILDRQMKKDKEFFLEKLSCGISILRHNNRIVRLRPIDLPDEIPCNGHETYDESLPSVPYKDLFNVDVFPKSTLEVDELNQIQSRPYEEEGCSNITTNTNEKTCQTMDGTEINSNQMIDKIERDEQGQDQEQLQSMPHETEEDTTIVIKNDQTTAREIGDQPNQDEEKTNNFLNGERWDLRNPEKNEEMINQPIDDLLSRNQAQMLSISNGVILDGEEEKIILENSMSTFCSVCKTRRPNIGWKKEFSYEELQAATDAFSLKNCLSESGSLFTFQGQMEGGMKLVVKQHDVRNTQVREKVNSGMQTILKARHKNVIMLFGSSTAECFLFTVYEYACNGSLDKYLSKEGSRPLTWIERKRVAIGIARGLKYLHENNIVHCNIKPSNILLTHDFKPMIGDFGYGKELDLKSYKNKNKGNCEYAAPEYQEKRKFSTKTDVYSFGVVILELITGRRTTDLMLEDKCLVEWAKPLLKRKKYSELVDPIIRNSYEEEHLRWLVQVVSALQGIAESETCHMTEDITPAISDSTIVPDINGSQGPTTTKADEQSQEEEKIKSRFHAEEKKLRLIIENNHFYSDKLGQIEEQMQRRPQGEEKSSGKLIINDRMMDQTVVNQLSEFEEQMPSTFHREGITTQKISVNHMISPTKGDQLSQDQEEEINFIEMKIGLIPEPISGMIDQTKADQLVQDKTQTQRRCHDDLLDERQGEIILENSKSSACSICKSRRPNNAWTKDFNYEELLEATEGFSIENSLSEREDGPTFEGLLERQVKIVVKKYQVTTSHQEKILKSEVQLFISARHKNVVMLLGLCTNKSQLMIVYEQVCNGSLEQYLTRGSFQSLTWKQRLKVAMGTARGLKYLHGNNIIHGNIKPSNILLTHDFEPRIGDFDFGKVKHGPKKSSKDKSVRNSGYAAPEYVENGKVSNKTDVYSFGVVLLELISGRRATDKLPGGKSLVDWARPLLGGKKYPKLVDLKISNSYEEEKLLWLVQVTEQCLRKNPKERITMNMVVSSLQGIEESAEYSVIEDSPPENSCLPHDEPAMISTQGQMKADPVKQEQEWIGRNQYEEERSLRLTVITNDIIGQRNADQLIQGGEDVQSSPHEEMSRVTVISNDVIDEKNSNQKIQEKLQIKGSCDEGLKNANEAKVILENSKSSVCSICRSRRPYSGLQKKYTYEELEAATEGFSIKYSLCEGEYGPAFRGQLENNQEIVIKQHTFTSLQEQKVFISEFQLLINARHENVIMLLGSCIRLSQLLIVYEKACNGSLDQYLSRQSATSLTWGERVKVAIGVARGLKYLHENNIVHGGIKPSNILLNHEFKPMVGDFVFGKERCELKNVCKQKSIRNCGYTAPECQESEELSTEADVYSFGVVLVELIAGRMIADKILGQKCLVECVRSLLGRREYRQLVDPKVRSSYDEQELVSLFHITENCLKKNPKERFTMNMVVSALPCVANSNGLYVKEDFSPENSNVSDAKNSKGEEESLKENNLGTENTEEVRMNHREGEKEESLEEEDLDTENSEKVRRNHKEGEKEETLEEEEDLGTENREERVEQITCSRGNNEPEVSQECDTYTKCGEISKKTEEKEGSSTKLCQKWEGCLSYGGARKFYHQGAQEYTACKEFFGWCDSI</sequence>
<feature type="compositionally biased region" description="Polar residues" evidence="20">
    <location>
        <begin position="649"/>
        <end position="665"/>
    </location>
</feature>
<dbReference type="SUPFAM" id="SSF56112">
    <property type="entry name" value="Protein kinase-like (PK-like)"/>
    <property type="match status" value="3"/>
</dbReference>
<feature type="compositionally biased region" description="Acidic residues" evidence="20">
    <location>
        <begin position="1627"/>
        <end position="1637"/>
    </location>
</feature>
<dbReference type="Gene3D" id="1.10.510.10">
    <property type="entry name" value="Transferase(Phosphotransferase) domain 1"/>
    <property type="match status" value="3"/>
</dbReference>
<feature type="compositionally biased region" description="Basic and acidic residues" evidence="20">
    <location>
        <begin position="1594"/>
        <end position="1604"/>
    </location>
</feature>
<evidence type="ECO:0000256" key="20">
    <source>
        <dbReference type="SAM" id="MobiDB-lite"/>
    </source>
</evidence>
<evidence type="ECO:0000256" key="19">
    <source>
        <dbReference type="ARBA" id="ARBA00048679"/>
    </source>
</evidence>
<evidence type="ECO:0000256" key="9">
    <source>
        <dbReference type="ARBA" id="ARBA00022729"/>
    </source>
</evidence>
<evidence type="ECO:0000256" key="10">
    <source>
        <dbReference type="ARBA" id="ARBA00022737"/>
    </source>
</evidence>
<dbReference type="GO" id="GO:0005886">
    <property type="term" value="C:plasma membrane"/>
    <property type="evidence" value="ECO:0007669"/>
    <property type="project" value="UniProtKB-SubCell"/>
</dbReference>
<comment type="caution">
    <text evidence="22">The sequence shown here is derived from an EMBL/GenBank/DDBJ whole genome shotgun (WGS) entry which is preliminary data.</text>
</comment>
<dbReference type="GO" id="GO:0004674">
    <property type="term" value="F:protein serine/threonine kinase activity"/>
    <property type="evidence" value="ECO:0007669"/>
    <property type="project" value="UniProtKB-KW"/>
</dbReference>
<dbReference type="PANTHER" id="PTHR27001">
    <property type="entry name" value="OS01G0253100 PROTEIN"/>
    <property type="match status" value="1"/>
</dbReference>
<dbReference type="FunFam" id="1.10.510.10:FF:000358">
    <property type="entry name" value="Putative leucine-rich repeat receptor-like serine/threonine-protein kinase"/>
    <property type="match status" value="2"/>
</dbReference>
<keyword evidence="13" id="KW-0067">ATP-binding</keyword>
<keyword evidence="6" id="KW-0433">Leucine-rich repeat</keyword>
<evidence type="ECO:0000256" key="2">
    <source>
        <dbReference type="ARBA" id="ARBA00012513"/>
    </source>
</evidence>
<comment type="catalytic activity">
    <reaction evidence="19">
        <text>L-seryl-[protein] + ATP = O-phospho-L-seryl-[protein] + ADP + H(+)</text>
        <dbReference type="Rhea" id="RHEA:17989"/>
        <dbReference type="Rhea" id="RHEA-COMP:9863"/>
        <dbReference type="Rhea" id="RHEA-COMP:11604"/>
        <dbReference type="ChEBI" id="CHEBI:15378"/>
        <dbReference type="ChEBI" id="CHEBI:29999"/>
        <dbReference type="ChEBI" id="CHEBI:30616"/>
        <dbReference type="ChEBI" id="CHEBI:83421"/>
        <dbReference type="ChEBI" id="CHEBI:456216"/>
        <dbReference type="EC" id="2.7.11.1"/>
    </reaction>
</comment>